<evidence type="ECO:0000256" key="6">
    <source>
        <dbReference type="ARBA" id="ARBA00023157"/>
    </source>
</evidence>
<dbReference type="SUPFAM" id="SSF50494">
    <property type="entry name" value="Trypsin-like serine proteases"/>
    <property type="match status" value="1"/>
</dbReference>
<dbReference type="InterPro" id="IPR001254">
    <property type="entry name" value="Trypsin_dom"/>
</dbReference>
<name>A0A8B9WLA1_BOSMU</name>
<proteinExistence type="predicted"/>
<reference evidence="10" key="1">
    <citation type="submission" date="2019-05" db="EMBL/GenBank/DDBJ databases">
        <authorList>
            <person name="Zhang S."/>
            <person name="Liu J."/>
        </authorList>
    </citation>
    <scope>NUCLEOTIDE SEQUENCE [LARGE SCALE GENOMIC DNA]</scope>
</reference>
<sequence>MVLLLLLVVLLSLPGRQVSAVPPSEAQSHPIRTDLLRRYTPAQPGPGPSKRISELRETLIPSPLFKLWLHEHSGQAGIFLSGKIIGGHEAKPHSRPYMAFLLFKTSGEPDNCGGFLVREDFVLTAAHCLGSSISVTLGAHNIMEQESSQQVIPVRRPIPHPDYNDETAANDIMLLKLTRKADITDAVSPINLPRSLVEVKPGMMCSVAGWGRLGVNMPSTDKLQEVDLEVQSEEKCIARFKNYIPSTQICAGDPSKRKNSFSGDSGGPLVCNGVAQGIVSYGRHDGTTPDVYTRISSFLSWIHSTMRRYKRQGSV</sequence>
<dbReference type="InterPro" id="IPR009003">
    <property type="entry name" value="Peptidase_S1_PA"/>
</dbReference>
<dbReference type="InterPro" id="IPR033116">
    <property type="entry name" value="TRYPSIN_SER"/>
</dbReference>
<keyword evidence="4 7" id="KW-0720">Serine protease</keyword>
<dbReference type="PRINTS" id="PR00722">
    <property type="entry name" value="CHYMOTRYPSIN"/>
</dbReference>
<evidence type="ECO:0000256" key="5">
    <source>
        <dbReference type="ARBA" id="ARBA00023145"/>
    </source>
</evidence>
<dbReference type="Pfam" id="PF00089">
    <property type="entry name" value="Trypsin"/>
    <property type="match status" value="1"/>
</dbReference>
<evidence type="ECO:0000313" key="10">
    <source>
        <dbReference type="Ensembl" id="ENSBGRP00000009039.1"/>
    </source>
</evidence>
<dbReference type="Proteomes" id="UP000694520">
    <property type="component" value="Chromosome 17"/>
</dbReference>
<dbReference type="InterPro" id="IPR001314">
    <property type="entry name" value="Peptidase_S1A"/>
</dbReference>
<evidence type="ECO:0000313" key="11">
    <source>
        <dbReference type="Proteomes" id="UP000694520"/>
    </source>
</evidence>
<evidence type="ECO:0000256" key="8">
    <source>
        <dbReference type="SAM" id="SignalP"/>
    </source>
</evidence>
<evidence type="ECO:0000256" key="7">
    <source>
        <dbReference type="RuleBase" id="RU363034"/>
    </source>
</evidence>
<dbReference type="PANTHER" id="PTHR24271">
    <property type="entry name" value="KALLIKREIN-RELATED"/>
    <property type="match status" value="1"/>
</dbReference>
<dbReference type="GO" id="GO:0006508">
    <property type="term" value="P:proteolysis"/>
    <property type="evidence" value="ECO:0007669"/>
    <property type="project" value="UniProtKB-KW"/>
</dbReference>
<keyword evidence="11" id="KW-1185">Reference proteome</keyword>
<evidence type="ECO:0000259" key="9">
    <source>
        <dbReference type="PROSITE" id="PS50240"/>
    </source>
</evidence>
<evidence type="ECO:0000256" key="4">
    <source>
        <dbReference type="ARBA" id="ARBA00022825"/>
    </source>
</evidence>
<dbReference type="PROSITE" id="PS00135">
    <property type="entry name" value="TRYPSIN_SER"/>
    <property type="match status" value="1"/>
</dbReference>
<evidence type="ECO:0000256" key="1">
    <source>
        <dbReference type="ARBA" id="ARBA00022670"/>
    </source>
</evidence>
<reference evidence="10" key="3">
    <citation type="submission" date="2025-09" db="UniProtKB">
        <authorList>
            <consortium name="Ensembl"/>
        </authorList>
    </citation>
    <scope>IDENTIFICATION</scope>
</reference>
<dbReference type="InterPro" id="IPR043504">
    <property type="entry name" value="Peptidase_S1_PA_chymotrypsin"/>
</dbReference>
<dbReference type="Ensembl" id="ENSBGRT00000010398.1">
    <property type="protein sequence ID" value="ENSBGRP00000009039.1"/>
    <property type="gene ID" value="ENSBGRG00000005616.1"/>
</dbReference>
<dbReference type="PANTHER" id="PTHR24271:SF58">
    <property type="entry name" value="DUODENASE-1"/>
    <property type="match status" value="1"/>
</dbReference>
<organism evidence="10 11">
    <name type="scientific">Bos mutus grunniens</name>
    <name type="common">Wild yak</name>
    <name type="synonym">Bos grunniens</name>
    <dbReference type="NCBI Taxonomy" id="30521"/>
    <lineage>
        <taxon>Eukaryota</taxon>
        <taxon>Metazoa</taxon>
        <taxon>Chordata</taxon>
        <taxon>Craniata</taxon>
        <taxon>Vertebrata</taxon>
        <taxon>Euteleostomi</taxon>
        <taxon>Mammalia</taxon>
        <taxon>Eutheria</taxon>
        <taxon>Laurasiatheria</taxon>
        <taxon>Artiodactyla</taxon>
        <taxon>Ruminantia</taxon>
        <taxon>Pecora</taxon>
        <taxon>Bovidae</taxon>
        <taxon>Bovinae</taxon>
        <taxon>Bos</taxon>
    </lineage>
</organism>
<dbReference type="PROSITE" id="PS00134">
    <property type="entry name" value="TRYPSIN_HIS"/>
    <property type="match status" value="1"/>
</dbReference>
<reference evidence="10" key="2">
    <citation type="submission" date="2025-08" db="UniProtKB">
        <authorList>
            <consortium name="Ensembl"/>
        </authorList>
    </citation>
    <scope>IDENTIFICATION</scope>
</reference>
<keyword evidence="6" id="KW-1015">Disulfide bond</keyword>
<dbReference type="PROSITE" id="PS50240">
    <property type="entry name" value="TRYPSIN_DOM"/>
    <property type="match status" value="1"/>
</dbReference>
<feature type="domain" description="Peptidase S1" evidence="9">
    <location>
        <begin position="84"/>
        <end position="307"/>
    </location>
</feature>
<feature type="chain" id="PRO_5034924424" description="Peptidase S1 domain-containing protein" evidence="8">
    <location>
        <begin position="21"/>
        <end position="315"/>
    </location>
</feature>
<evidence type="ECO:0000256" key="3">
    <source>
        <dbReference type="ARBA" id="ARBA00022801"/>
    </source>
</evidence>
<dbReference type="GO" id="GO:0005737">
    <property type="term" value="C:cytoplasm"/>
    <property type="evidence" value="ECO:0007669"/>
    <property type="project" value="TreeGrafter"/>
</dbReference>
<keyword evidence="5" id="KW-0865">Zymogen</keyword>
<dbReference type="Gene3D" id="2.40.10.10">
    <property type="entry name" value="Trypsin-like serine proteases"/>
    <property type="match status" value="2"/>
</dbReference>
<keyword evidence="2 8" id="KW-0732">Signal</keyword>
<dbReference type="InterPro" id="IPR018114">
    <property type="entry name" value="TRYPSIN_HIS"/>
</dbReference>
<dbReference type="CDD" id="cd00190">
    <property type="entry name" value="Tryp_SPc"/>
    <property type="match status" value="1"/>
</dbReference>
<dbReference type="AlphaFoldDB" id="A0A8B9WLA1"/>
<dbReference type="GeneTree" id="ENSGT01030000234551"/>
<accession>A0A8B9WLA1</accession>
<dbReference type="SMART" id="SM00020">
    <property type="entry name" value="Tryp_SPc"/>
    <property type="match status" value="1"/>
</dbReference>
<protein>
    <recommendedName>
        <fullName evidence="9">Peptidase S1 domain-containing protein</fullName>
    </recommendedName>
</protein>
<evidence type="ECO:0000256" key="2">
    <source>
        <dbReference type="ARBA" id="ARBA00022729"/>
    </source>
</evidence>
<feature type="signal peptide" evidence="8">
    <location>
        <begin position="1"/>
        <end position="20"/>
    </location>
</feature>
<keyword evidence="3 7" id="KW-0378">Hydrolase</keyword>
<dbReference type="FunFam" id="2.40.10.10:FF:000014">
    <property type="entry name" value="Complement factor D"/>
    <property type="match status" value="1"/>
</dbReference>
<dbReference type="GO" id="GO:0004252">
    <property type="term" value="F:serine-type endopeptidase activity"/>
    <property type="evidence" value="ECO:0007669"/>
    <property type="project" value="InterPro"/>
</dbReference>
<keyword evidence="1 7" id="KW-0645">Protease</keyword>